<keyword evidence="9" id="KW-0238">DNA-binding</keyword>
<dbReference type="Gene3D" id="1.10.4020.10">
    <property type="entry name" value="DNA breaking-rejoining enzymes"/>
    <property type="match status" value="1"/>
</dbReference>
<evidence type="ECO:0000259" key="15">
    <source>
        <dbReference type="PROSITE" id="PS50804"/>
    </source>
</evidence>
<feature type="compositionally biased region" description="Polar residues" evidence="13">
    <location>
        <begin position="105"/>
        <end position="120"/>
    </location>
</feature>
<dbReference type="SMART" id="SM00355">
    <property type="entry name" value="ZnF_C2H2"/>
    <property type="match status" value="7"/>
</dbReference>
<evidence type="ECO:0000313" key="17">
    <source>
        <dbReference type="RefSeq" id="XP_026544752.1"/>
    </source>
</evidence>
<accession>A0A6J1VNR4</accession>
<evidence type="ECO:0000256" key="4">
    <source>
        <dbReference type="ARBA" id="ARBA00022723"/>
    </source>
</evidence>
<feature type="domain" description="SCAN box" evidence="15">
    <location>
        <begin position="191"/>
        <end position="268"/>
    </location>
</feature>
<sequence>MLQAPSLHHTQGPCLSPRSPRPQPSAPAAGDPQHSPIILFPGPILSPRIKMQASTSSEQAPGEKIEEGARDVLRADGVGKMPSNVDPLQIKGEPVEQLDSEVPWHNTQKGTHSKESQPQLPGSEEWADHNSSITLSEAMSHANPEHRGIVASEVLTGFSRKAHAIQSLGCPLKAGEEVLEKDKISLERLCQRFKQFRYEEAEGPREAFGHLQDLGHRWMKPESHTKERIVELVILEQFLTILPPEMQNWVREDKPETCLQAVALAEDFLLWKEASEMQEEQTNFIKIKQPLLETGKEAPEQRADHQIHLSEMVENKRKRFMKGISHLMTLTGVPFDKATRELFSLSPMGHMTKYHQETERNEGRPLEQGGAEKHTCEKEDDKIFRQNIWEKPPRDDACDLPMYQKMEAEKLPSQRNDGGESWDSIFEKNKQMRIESTMDGQVGFHQKVPQSNLQRIPVGDKPYKCSRCGHNSRQTLILRGGSLRTCLNCGKSFLCSSAPGKQENAYGEKNPSKHTECEKRTPQPPDLQMGEKPYTCTDCGKNFSFKSSLVRHQRLHTGEKPYKCLDCGKNFSQSSNLLNHQRIHTGEKPYSCPDCGKSFSNSSSLTSHERTHRGEKPYKCASCGKFFSCNSVLRIHERIHTGEKPYLCLVCGKSFSRREFLVGHQRTHTGEKPYECAECGRSFSQRSNLINHQRSHTGEKPFECLDCGKKFSHKASLLKHERNHTHGPAVGKDLARVDAIIVVEHNQAV</sequence>
<dbReference type="Proteomes" id="UP000504612">
    <property type="component" value="Unplaced"/>
</dbReference>
<dbReference type="SUPFAM" id="SSF57667">
    <property type="entry name" value="beta-beta-alpha zinc fingers"/>
    <property type="match status" value="4"/>
</dbReference>
<keyword evidence="11" id="KW-0539">Nucleus</keyword>
<evidence type="ECO:0000256" key="9">
    <source>
        <dbReference type="ARBA" id="ARBA00023125"/>
    </source>
</evidence>
<dbReference type="PROSITE" id="PS00028">
    <property type="entry name" value="ZINC_FINGER_C2H2_1"/>
    <property type="match status" value="7"/>
</dbReference>
<dbReference type="Gene3D" id="3.30.160.60">
    <property type="entry name" value="Classic Zinc Finger"/>
    <property type="match status" value="7"/>
</dbReference>
<evidence type="ECO:0000256" key="8">
    <source>
        <dbReference type="ARBA" id="ARBA00023015"/>
    </source>
</evidence>
<dbReference type="CDD" id="cd07936">
    <property type="entry name" value="SCAN"/>
    <property type="match status" value="1"/>
</dbReference>
<evidence type="ECO:0000256" key="12">
    <source>
        <dbReference type="PROSITE-ProRule" id="PRU00042"/>
    </source>
</evidence>
<dbReference type="KEGG" id="nss:113426586"/>
<protein>
    <submittedName>
        <fullName evidence="17">Zinc finger and SCAN domain-containing protein 2-like isoform X1</fullName>
    </submittedName>
</protein>
<dbReference type="GO" id="GO:0005634">
    <property type="term" value="C:nucleus"/>
    <property type="evidence" value="ECO:0007669"/>
    <property type="project" value="UniProtKB-SubCell"/>
</dbReference>
<feature type="domain" description="C2H2-type" evidence="14">
    <location>
        <begin position="618"/>
        <end position="645"/>
    </location>
</feature>
<dbReference type="RefSeq" id="XP_026544752.1">
    <property type="nucleotide sequence ID" value="XM_026688967.1"/>
</dbReference>
<keyword evidence="8" id="KW-0805">Transcription regulation</keyword>
<dbReference type="InterPro" id="IPR050758">
    <property type="entry name" value="Znf_C2H2-type"/>
</dbReference>
<evidence type="ECO:0000313" key="16">
    <source>
        <dbReference type="Proteomes" id="UP000504612"/>
    </source>
</evidence>
<dbReference type="GO" id="GO:0008270">
    <property type="term" value="F:zinc ion binding"/>
    <property type="evidence" value="ECO:0007669"/>
    <property type="project" value="UniProtKB-KW"/>
</dbReference>
<evidence type="ECO:0000256" key="2">
    <source>
        <dbReference type="ARBA" id="ARBA00004123"/>
    </source>
</evidence>
<dbReference type="FunFam" id="1.10.4020.10:FF:000001">
    <property type="entry name" value="zinc finger protein 263 isoform X1"/>
    <property type="match status" value="1"/>
</dbReference>
<dbReference type="FunFam" id="3.30.160.60:FF:002343">
    <property type="entry name" value="Zinc finger protein 33A"/>
    <property type="match status" value="4"/>
</dbReference>
<comment type="subcellular location">
    <subcellularLocation>
        <location evidence="2">Nucleus</location>
    </subcellularLocation>
</comment>
<gene>
    <name evidence="17" type="primary">LOC113426586</name>
</gene>
<feature type="region of interest" description="Disordered" evidence="13">
    <location>
        <begin position="354"/>
        <end position="379"/>
    </location>
</feature>
<comment type="similarity">
    <text evidence="3">Belongs to the krueppel C2H2-type zinc-finger protein family.</text>
</comment>
<evidence type="ECO:0000256" key="11">
    <source>
        <dbReference type="ARBA" id="ARBA00023242"/>
    </source>
</evidence>
<evidence type="ECO:0000256" key="13">
    <source>
        <dbReference type="SAM" id="MobiDB-lite"/>
    </source>
</evidence>
<evidence type="ECO:0000259" key="14">
    <source>
        <dbReference type="PROSITE" id="PS50157"/>
    </source>
</evidence>
<feature type="domain" description="C2H2-type" evidence="14">
    <location>
        <begin position="646"/>
        <end position="673"/>
    </location>
</feature>
<feature type="domain" description="C2H2-type" evidence="14">
    <location>
        <begin position="590"/>
        <end position="617"/>
    </location>
</feature>
<evidence type="ECO:0000256" key="3">
    <source>
        <dbReference type="ARBA" id="ARBA00006991"/>
    </source>
</evidence>
<feature type="domain" description="C2H2-type" evidence="14">
    <location>
        <begin position="562"/>
        <end position="589"/>
    </location>
</feature>
<dbReference type="SUPFAM" id="SSF47353">
    <property type="entry name" value="Retrovirus capsid dimerization domain-like"/>
    <property type="match status" value="1"/>
</dbReference>
<dbReference type="InterPro" id="IPR013087">
    <property type="entry name" value="Znf_C2H2_type"/>
</dbReference>
<dbReference type="FunFam" id="3.30.160.60:FF:000706">
    <property type="entry name" value="Zinc finger protein"/>
    <property type="match status" value="1"/>
</dbReference>
<dbReference type="FunFam" id="3.30.160.60:FF:000464">
    <property type="entry name" value="Zinc finger and SCAN domain containing 25"/>
    <property type="match status" value="1"/>
</dbReference>
<dbReference type="PANTHER" id="PTHR23234:SF10">
    <property type="entry name" value="RIKEN CDNA 6720489N17 GENE-RELATED"/>
    <property type="match status" value="1"/>
</dbReference>
<proteinExistence type="inferred from homology"/>
<dbReference type="GeneID" id="113426586"/>
<feature type="domain" description="C2H2-type" evidence="14">
    <location>
        <begin position="534"/>
        <end position="561"/>
    </location>
</feature>
<feature type="region of interest" description="Disordered" evidence="13">
    <location>
        <begin position="1"/>
        <end position="90"/>
    </location>
</feature>
<dbReference type="PANTHER" id="PTHR23234">
    <property type="entry name" value="ZNF44 PROTEIN"/>
    <property type="match status" value="1"/>
</dbReference>
<evidence type="ECO:0000256" key="6">
    <source>
        <dbReference type="ARBA" id="ARBA00022771"/>
    </source>
</evidence>
<dbReference type="InterPro" id="IPR003309">
    <property type="entry name" value="SCAN_dom"/>
</dbReference>
<feature type="region of interest" description="Disordered" evidence="13">
    <location>
        <begin position="499"/>
        <end position="524"/>
    </location>
</feature>
<comment type="function">
    <text evidence="1">May be involved in transcriptional regulation.</text>
</comment>
<keyword evidence="6 12" id="KW-0863">Zinc-finger</keyword>
<dbReference type="PROSITE" id="PS50157">
    <property type="entry name" value="ZINC_FINGER_C2H2_2"/>
    <property type="match status" value="7"/>
</dbReference>
<feature type="domain" description="C2H2-type" evidence="14">
    <location>
        <begin position="702"/>
        <end position="729"/>
    </location>
</feature>
<dbReference type="SMART" id="SM00431">
    <property type="entry name" value="SCAN"/>
    <property type="match status" value="1"/>
</dbReference>
<evidence type="ECO:0000256" key="10">
    <source>
        <dbReference type="ARBA" id="ARBA00023163"/>
    </source>
</evidence>
<evidence type="ECO:0000256" key="1">
    <source>
        <dbReference type="ARBA" id="ARBA00003767"/>
    </source>
</evidence>
<keyword evidence="16" id="KW-1185">Reference proteome</keyword>
<reference evidence="17" key="1">
    <citation type="submission" date="2025-08" db="UniProtKB">
        <authorList>
            <consortium name="RefSeq"/>
        </authorList>
    </citation>
    <scope>IDENTIFICATION</scope>
</reference>
<feature type="compositionally biased region" description="Basic and acidic residues" evidence="13">
    <location>
        <begin position="510"/>
        <end position="521"/>
    </location>
</feature>
<dbReference type="GO" id="GO:0003677">
    <property type="term" value="F:DNA binding"/>
    <property type="evidence" value="ECO:0007669"/>
    <property type="project" value="UniProtKB-KW"/>
</dbReference>
<evidence type="ECO:0000256" key="7">
    <source>
        <dbReference type="ARBA" id="ARBA00022833"/>
    </source>
</evidence>
<feature type="region of interest" description="Disordered" evidence="13">
    <location>
        <begin position="105"/>
        <end position="127"/>
    </location>
</feature>
<keyword evidence="4" id="KW-0479">Metal-binding</keyword>
<feature type="domain" description="C2H2-type" evidence="14">
    <location>
        <begin position="674"/>
        <end position="701"/>
    </location>
</feature>
<keyword evidence="5" id="KW-0677">Repeat</keyword>
<dbReference type="Pfam" id="PF02023">
    <property type="entry name" value="SCAN"/>
    <property type="match status" value="1"/>
</dbReference>
<dbReference type="PROSITE" id="PS50804">
    <property type="entry name" value="SCAN_BOX"/>
    <property type="match status" value="1"/>
</dbReference>
<dbReference type="FunFam" id="3.30.160.60:FF:003095">
    <property type="match status" value="1"/>
</dbReference>
<keyword evidence="7" id="KW-0862">Zinc</keyword>
<name>A0A6J1VNR4_9SAUR</name>
<evidence type="ECO:0000256" key="5">
    <source>
        <dbReference type="ARBA" id="ARBA00022737"/>
    </source>
</evidence>
<keyword evidence="10" id="KW-0804">Transcription</keyword>
<feature type="compositionally biased region" description="Basic and acidic residues" evidence="13">
    <location>
        <begin position="61"/>
        <end position="74"/>
    </location>
</feature>
<organism evidence="16 17">
    <name type="scientific">Notechis scutatus</name>
    <name type="common">mainland tiger snake</name>
    <dbReference type="NCBI Taxonomy" id="8663"/>
    <lineage>
        <taxon>Eukaryota</taxon>
        <taxon>Metazoa</taxon>
        <taxon>Chordata</taxon>
        <taxon>Craniata</taxon>
        <taxon>Vertebrata</taxon>
        <taxon>Euteleostomi</taxon>
        <taxon>Lepidosauria</taxon>
        <taxon>Squamata</taxon>
        <taxon>Bifurcata</taxon>
        <taxon>Unidentata</taxon>
        <taxon>Episquamata</taxon>
        <taxon>Toxicofera</taxon>
        <taxon>Serpentes</taxon>
        <taxon>Colubroidea</taxon>
        <taxon>Elapidae</taxon>
        <taxon>Hydrophiinae</taxon>
        <taxon>Notechis</taxon>
    </lineage>
</organism>
<dbReference type="Pfam" id="PF00096">
    <property type="entry name" value="zf-C2H2"/>
    <property type="match status" value="6"/>
</dbReference>
<dbReference type="InterPro" id="IPR036236">
    <property type="entry name" value="Znf_C2H2_sf"/>
</dbReference>
<dbReference type="InterPro" id="IPR038269">
    <property type="entry name" value="SCAN_sf"/>
</dbReference>
<dbReference type="AlphaFoldDB" id="A0A6J1VNR4"/>